<evidence type="ECO:0000313" key="2">
    <source>
        <dbReference type="Proteomes" id="UP000464378"/>
    </source>
</evidence>
<organism evidence="1">
    <name type="scientific">Tuwongella immobilis</name>
    <dbReference type="NCBI Taxonomy" id="692036"/>
    <lineage>
        <taxon>Bacteria</taxon>
        <taxon>Pseudomonadati</taxon>
        <taxon>Planctomycetota</taxon>
        <taxon>Planctomycetia</taxon>
        <taxon>Gemmatales</taxon>
        <taxon>Gemmataceae</taxon>
        <taxon>Tuwongella</taxon>
    </lineage>
</organism>
<dbReference type="RefSeq" id="WP_162660532.1">
    <property type="nucleotide sequence ID" value="NZ_LR593887.1"/>
</dbReference>
<dbReference type="Proteomes" id="UP000464378">
    <property type="component" value="Chromosome"/>
</dbReference>
<dbReference type="EMBL" id="LR593887">
    <property type="protein sequence ID" value="VTS08280.1"/>
    <property type="molecule type" value="Genomic_DNA"/>
</dbReference>
<dbReference type="AlphaFoldDB" id="A0A6C2YXB4"/>
<sequence length="147" mass="16439">MANHPYYLVWSGSLNMGDTPGVFTDAQFVGLILQIPITITYLSDETAPAQFLLTTTEVEIFNQKTHPVYWDWTPGTALPTPVGHIDDTEFVPGKPEFHQLSIPRTELTLGKHWLTILVNAEIPAGLRDDFILKRIEAHNSIGAKIGW</sequence>
<protein>
    <submittedName>
        <fullName evidence="1">Uncharacterized protein</fullName>
    </submittedName>
</protein>
<reference evidence="1" key="1">
    <citation type="submission" date="2019-04" db="EMBL/GenBank/DDBJ databases">
        <authorList>
            <consortium name="Science for Life Laboratories"/>
        </authorList>
    </citation>
    <scope>NUCLEOTIDE SEQUENCE</scope>
    <source>
        <strain evidence="1">MBLW1</strain>
    </source>
</reference>
<keyword evidence="2" id="KW-1185">Reference proteome</keyword>
<name>A0A6C2YXB4_9BACT</name>
<dbReference type="EMBL" id="LR586016">
    <property type="protein sequence ID" value="VIP05462.1"/>
    <property type="molecule type" value="Genomic_DNA"/>
</dbReference>
<dbReference type="KEGG" id="tim:GMBLW1_37310"/>
<dbReference type="InParanoid" id="A0A6C2YXB4"/>
<proteinExistence type="predicted"/>
<gene>
    <name evidence="1" type="ORF">GMBLW1_37310</name>
</gene>
<accession>A0A6C2YXB4</accession>
<evidence type="ECO:0000313" key="1">
    <source>
        <dbReference type="EMBL" id="VIP05462.1"/>
    </source>
</evidence>